<name>A0A0G0DDG6_9BACT</name>
<protein>
    <submittedName>
        <fullName evidence="2">Uncharacterized protein</fullName>
    </submittedName>
</protein>
<evidence type="ECO:0000313" key="3">
    <source>
        <dbReference type="Proteomes" id="UP000034536"/>
    </source>
</evidence>
<keyword evidence="1" id="KW-0812">Transmembrane</keyword>
<sequence length="136" mass="14935">MKIKPLEKNNNFKIGLKLFFLISLIGTGFLLDKVFVSKLPDTPKILGETQKIKGNLQDKLIAKVQNSNLVNESVKGAEKISGQILGEASELVADVTSSASSTISTFIYENSIGKIVDQVSKLPQDQQEKIKEQICK</sequence>
<feature type="transmembrane region" description="Helical" evidence="1">
    <location>
        <begin position="12"/>
        <end position="31"/>
    </location>
</feature>
<keyword evidence="1" id="KW-1133">Transmembrane helix</keyword>
<reference evidence="2 3" key="1">
    <citation type="journal article" date="2015" name="Nature">
        <title>rRNA introns, odd ribosomes, and small enigmatic genomes across a large radiation of phyla.</title>
        <authorList>
            <person name="Brown C.T."/>
            <person name="Hug L.A."/>
            <person name="Thomas B.C."/>
            <person name="Sharon I."/>
            <person name="Castelle C.J."/>
            <person name="Singh A."/>
            <person name="Wilkins M.J."/>
            <person name="Williams K.H."/>
            <person name="Banfield J.F."/>
        </authorList>
    </citation>
    <scope>NUCLEOTIDE SEQUENCE [LARGE SCALE GENOMIC DNA]</scope>
</reference>
<accession>A0A0G0DDG6</accession>
<keyword evidence="1" id="KW-0472">Membrane</keyword>
<evidence type="ECO:0000256" key="1">
    <source>
        <dbReference type="SAM" id="Phobius"/>
    </source>
</evidence>
<gene>
    <name evidence="2" type="ORF">UR89_C0016G0010</name>
</gene>
<proteinExistence type="predicted"/>
<organism evidence="2 3">
    <name type="scientific">Candidatus Roizmanbacteria bacterium GW2011_GWA2_35_8</name>
    <dbReference type="NCBI Taxonomy" id="1618479"/>
    <lineage>
        <taxon>Bacteria</taxon>
        <taxon>Candidatus Roizmaniibacteriota</taxon>
    </lineage>
</organism>
<dbReference type="AlphaFoldDB" id="A0A0G0DDG6"/>
<evidence type="ECO:0000313" key="2">
    <source>
        <dbReference type="EMBL" id="KKP86681.1"/>
    </source>
</evidence>
<dbReference type="EMBL" id="LBQX01000016">
    <property type="protein sequence ID" value="KKP86681.1"/>
    <property type="molecule type" value="Genomic_DNA"/>
</dbReference>
<dbReference type="Proteomes" id="UP000034536">
    <property type="component" value="Unassembled WGS sequence"/>
</dbReference>
<comment type="caution">
    <text evidence="2">The sequence shown here is derived from an EMBL/GenBank/DDBJ whole genome shotgun (WGS) entry which is preliminary data.</text>
</comment>